<dbReference type="SUPFAM" id="SSF56954">
    <property type="entry name" value="Outer membrane efflux proteins (OEP)"/>
    <property type="match status" value="1"/>
</dbReference>
<dbReference type="InterPro" id="IPR050465">
    <property type="entry name" value="UPF0194_transport"/>
</dbReference>
<evidence type="ECO:0000259" key="3">
    <source>
        <dbReference type="Pfam" id="PF25954"/>
    </source>
</evidence>
<dbReference type="Proteomes" id="UP000184536">
    <property type="component" value="Unassembled WGS sequence"/>
</dbReference>
<gene>
    <name evidence="5" type="ORF">SAMN02745975_00847</name>
</gene>
<feature type="domain" description="CzcB-like barrel-sandwich hybrid" evidence="4">
    <location>
        <begin position="36"/>
        <end position="238"/>
    </location>
</feature>
<evidence type="ECO:0000313" key="6">
    <source>
        <dbReference type="Proteomes" id="UP000184536"/>
    </source>
</evidence>
<organism evidence="5 6">
    <name type="scientific">Geosporobacter subterraneus DSM 17957</name>
    <dbReference type="NCBI Taxonomy" id="1121919"/>
    <lineage>
        <taxon>Bacteria</taxon>
        <taxon>Bacillati</taxon>
        <taxon>Bacillota</taxon>
        <taxon>Clostridia</taxon>
        <taxon>Peptostreptococcales</taxon>
        <taxon>Thermotaleaceae</taxon>
        <taxon>Geosporobacter</taxon>
    </lineage>
</organism>
<dbReference type="Gene3D" id="1.20.1600.10">
    <property type="entry name" value="Outer membrane efflux proteins (OEP)"/>
    <property type="match status" value="1"/>
</dbReference>
<dbReference type="Gene3D" id="2.40.50.100">
    <property type="match status" value="1"/>
</dbReference>
<dbReference type="PANTHER" id="PTHR32347:SF23">
    <property type="entry name" value="BLL5650 PROTEIN"/>
    <property type="match status" value="1"/>
</dbReference>
<dbReference type="Pfam" id="PF25973">
    <property type="entry name" value="BSH_CzcB"/>
    <property type="match status" value="1"/>
</dbReference>
<reference evidence="6" key="1">
    <citation type="submission" date="2016-11" db="EMBL/GenBank/DDBJ databases">
        <authorList>
            <person name="Varghese N."/>
            <person name="Submissions S."/>
        </authorList>
    </citation>
    <scope>NUCLEOTIDE SEQUENCE [LARGE SCALE GENOMIC DNA]</scope>
    <source>
        <strain evidence="6">DSM 17957</strain>
    </source>
</reference>
<dbReference type="RefSeq" id="WP_190014186.1">
    <property type="nucleotide sequence ID" value="NZ_FQZV01000009.1"/>
</dbReference>
<name>A0A1M6EVZ7_9FIRM</name>
<proteinExistence type="predicted"/>
<dbReference type="EMBL" id="FQZV01000009">
    <property type="protein sequence ID" value="SHI89539.1"/>
    <property type="molecule type" value="Genomic_DNA"/>
</dbReference>
<evidence type="ECO:0000313" key="5">
    <source>
        <dbReference type="EMBL" id="SHI89539.1"/>
    </source>
</evidence>
<keyword evidence="2" id="KW-0175">Coiled coil</keyword>
<protein>
    <submittedName>
        <fullName evidence="5">HlyD family secretion protein</fullName>
    </submittedName>
</protein>
<dbReference type="SUPFAM" id="SSF111369">
    <property type="entry name" value="HlyD-like secretion proteins"/>
    <property type="match status" value="2"/>
</dbReference>
<dbReference type="InterPro" id="IPR058792">
    <property type="entry name" value="Beta-barrel_RND_2"/>
</dbReference>
<evidence type="ECO:0000256" key="1">
    <source>
        <dbReference type="ARBA" id="ARBA00004196"/>
    </source>
</evidence>
<dbReference type="Gene3D" id="2.40.30.170">
    <property type="match status" value="1"/>
</dbReference>
<comment type="subcellular location">
    <subcellularLocation>
        <location evidence="1">Cell envelope</location>
    </subcellularLocation>
</comment>
<evidence type="ECO:0000256" key="2">
    <source>
        <dbReference type="ARBA" id="ARBA00023054"/>
    </source>
</evidence>
<dbReference type="STRING" id="1121919.SAMN02745975_00847"/>
<sequence>MKKAILLLVSILIFTVGCGKVENTRYTGTVEATQIDVSAELSGMIKEIMVSEGEQVEAGQLLGKLEDTALGLSTLQREAAYQAQTAQLADLKKGTRQEELNIAYQQIQGAEQLLRAAEDTFAYRKDLYETTREMFEQGAVPEQQMKDARYLMDQAEHSMENARKAFDTAVVKMELLERGVREDQIKAQEHLAEQSKRAYEQTKLQQDKTNINAPAKGVVLYKNFQLGEFLPMGAPLVTLIDLEDLWMNVYIPEKELYRVQLGQKIKLISDILKKNEFLGEVIFISPRSEFTPSNVITKEDRHNRVHEVKIKIIQGQTYLRPGMILDAELSE</sequence>
<dbReference type="Pfam" id="PF25954">
    <property type="entry name" value="Beta-barrel_RND_2"/>
    <property type="match status" value="1"/>
</dbReference>
<dbReference type="InterPro" id="IPR058647">
    <property type="entry name" value="BSH_CzcB-like"/>
</dbReference>
<dbReference type="PRINTS" id="PR01490">
    <property type="entry name" value="RTXTOXIND"/>
</dbReference>
<keyword evidence="6" id="KW-1185">Reference proteome</keyword>
<dbReference type="PANTHER" id="PTHR32347">
    <property type="entry name" value="EFFLUX SYSTEM COMPONENT YKNX-RELATED"/>
    <property type="match status" value="1"/>
</dbReference>
<dbReference type="GO" id="GO:0030313">
    <property type="term" value="C:cell envelope"/>
    <property type="evidence" value="ECO:0007669"/>
    <property type="project" value="UniProtKB-SubCell"/>
</dbReference>
<accession>A0A1M6EVZ7</accession>
<dbReference type="AlphaFoldDB" id="A0A1M6EVZ7"/>
<feature type="domain" description="CusB-like beta-barrel" evidence="3">
    <location>
        <begin position="245"/>
        <end position="330"/>
    </location>
</feature>
<evidence type="ECO:0000259" key="4">
    <source>
        <dbReference type="Pfam" id="PF25973"/>
    </source>
</evidence>
<dbReference type="GO" id="GO:0015562">
    <property type="term" value="F:efflux transmembrane transporter activity"/>
    <property type="evidence" value="ECO:0007669"/>
    <property type="project" value="InterPro"/>
</dbReference>
<dbReference type="PROSITE" id="PS51257">
    <property type="entry name" value="PROKAR_LIPOPROTEIN"/>
    <property type="match status" value="1"/>
</dbReference>